<evidence type="ECO:0000256" key="1">
    <source>
        <dbReference type="SAM" id="MobiDB-lite"/>
    </source>
</evidence>
<gene>
    <name evidence="3" type="ORF">KDW95_08840</name>
</gene>
<evidence type="ECO:0000313" key="4">
    <source>
        <dbReference type="Proteomes" id="UP001058461"/>
    </source>
</evidence>
<sequence length="196" mass="20456">MDIKPDNFGQQVSARAQAQDRPAGGLGAAVSEAARSAKLLPPAEQSQSRNEAILSASLKVSIAAGNQPMEALYRSVIGELENILGTDLGDKAIQSAYAEQLDVSPEATATRILSRATAFFDAYRAQQPDLSEDAARAGFADLISSGINQGFDQARSLLEGLGVLEGDIAGAIDSTYSLVMQGLEAFRGQPAAEPTS</sequence>
<evidence type="ECO:0000259" key="2">
    <source>
        <dbReference type="Pfam" id="PF18433"/>
    </source>
</evidence>
<organism evidence="3 4">
    <name type="scientific">Marinobacterium rhizophilum</name>
    <dbReference type="NCBI Taxonomy" id="420402"/>
    <lineage>
        <taxon>Bacteria</taxon>
        <taxon>Pseudomonadati</taxon>
        <taxon>Pseudomonadota</taxon>
        <taxon>Gammaproteobacteria</taxon>
        <taxon>Oceanospirillales</taxon>
        <taxon>Oceanospirillaceae</taxon>
        <taxon>Marinobacterium</taxon>
    </lineage>
</organism>
<dbReference type="EMBL" id="CP073347">
    <property type="protein sequence ID" value="UTW13727.1"/>
    <property type="molecule type" value="Genomic_DNA"/>
</dbReference>
<dbReference type="RefSeq" id="WP_255855917.1">
    <property type="nucleotide sequence ID" value="NZ_CP073347.1"/>
</dbReference>
<reference evidence="3" key="1">
    <citation type="submission" date="2021-04" db="EMBL/GenBank/DDBJ databases">
        <title>Oceanospirillales bacteria with DddD are important DMSP degraders in coastal seawater.</title>
        <authorList>
            <person name="Liu J."/>
        </authorList>
    </citation>
    <scope>NUCLEOTIDE SEQUENCE</scope>
    <source>
        <strain evidence="3">D13-1</strain>
    </source>
</reference>
<dbReference type="Pfam" id="PF18433">
    <property type="entry name" value="DUF5610"/>
    <property type="match status" value="1"/>
</dbReference>
<accession>A0ABY5HR83</accession>
<protein>
    <submittedName>
        <fullName evidence="3">DUF5610 domain-containing protein</fullName>
    </submittedName>
</protein>
<evidence type="ECO:0000313" key="3">
    <source>
        <dbReference type="EMBL" id="UTW13727.1"/>
    </source>
</evidence>
<name>A0ABY5HR83_9GAMM</name>
<feature type="region of interest" description="Disordered" evidence="1">
    <location>
        <begin position="1"/>
        <end position="30"/>
    </location>
</feature>
<keyword evidence="4" id="KW-1185">Reference proteome</keyword>
<proteinExistence type="predicted"/>
<dbReference type="Gene3D" id="1.10.132.90">
    <property type="match status" value="1"/>
</dbReference>
<dbReference type="InterPro" id="IPR041651">
    <property type="entry name" value="DUF5610"/>
</dbReference>
<dbReference type="Proteomes" id="UP001058461">
    <property type="component" value="Chromosome"/>
</dbReference>
<feature type="domain" description="DUF5610" evidence="2">
    <location>
        <begin position="66"/>
        <end position="186"/>
    </location>
</feature>